<evidence type="ECO:0000259" key="1">
    <source>
        <dbReference type="Pfam" id="PF03732"/>
    </source>
</evidence>
<gene>
    <name evidence="2" type="ORF">CB5_LOCUS521</name>
</gene>
<dbReference type="AlphaFoldDB" id="A0A6V7NFE1"/>
<organism evidence="2">
    <name type="scientific">Ananas comosus var. bracteatus</name>
    <name type="common">red pineapple</name>
    <dbReference type="NCBI Taxonomy" id="296719"/>
    <lineage>
        <taxon>Eukaryota</taxon>
        <taxon>Viridiplantae</taxon>
        <taxon>Streptophyta</taxon>
        <taxon>Embryophyta</taxon>
        <taxon>Tracheophyta</taxon>
        <taxon>Spermatophyta</taxon>
        <taxon>Magnoliopsida</taxon>
        <taxon>Liliopsida</taxon>
        <taxon>Poales</taxon>
        <taxon>Bromeliaceae</taxon>
        <taxon>Bromelioideae</taxon>
        <taxon>Ananas</taxon>
    </lineage>
</organism>
<sequence length="291" mass="32704">MGALTPDGLDRVQHLEERLTTLEGLVQRLLQQQATAETSQASPPVQTFEGATDPLADVVPPAVAGDDVVRAAGSVLVATVTANQTVVAIGVSSFPTGYTIFVVSGDALAIERARARANLVEFMKFKPPSFNGEGDNSWAVEKWVDHMQKLFCDLYIEEKDKIPITAHFLEGDANRWWSRLLDRCYSTKPLPSWGEFNEMLFNQYFMESTKQSLERDLERLLQGDRTIQKYERDFSRIVNLIPRVVRLLRSTALSRRLVETKVKKRNGLVRDSMVSLQVVKSHASILDPSRL</sequence>
<dbReference type="InterPro" id="IPR005162">
    <property type="entry name" value="Retrotrans_gag_dom"/>
</dbReference>
<evidence type="ECO:0000313" key="2">
    <source>
        <dbReference type="EMBL" id="CAD1817310.1"/>
    </source>
</evidence>
<reference evidence="2" key="1">
    <citation type="submission" date="2020-07" db="EMBL/GenBank/DDBJ databases">
        <authorList>
            <person name="Lin J."/>
        </authorList>
    </citation>
    <scope>NUCLEOTIDE SEQUENCE</scope>
</reference>
<proteinExistence type="predicted"/>
<accession>A0A6V7NFE1</accession>
<name>A0A6V7NFE1_ANACO</name>
<dbReference type="EMBL" id="LR862129">
    <property type="protein sequence ID" value="CAD1817310.1"/>
    <property type="molecule type" value="Genomic_DNA"/>
</dbReference>
<protein>
    <recommendedName>
        <fullName evidence="1">Retrotransposon gag domain-containing protein</fullName>
    </recommendedName>
</protein>
<dbReference type="Pfam" id="PF03732">
    <property type="entry name" value="Retrotrans_gag"/>
    <property type="match status" value="1"/>
</dbReference>
<feature type="domain" description="Retrotransposon gag" evidence="1">
    <location>
        <begin position="165"/>
        <end position="243"/>
    </location>
</feature>